<protein>
    <submittedName>
        <fullName evidence="2">Uncharacterized protein</fullName>
    </submittedName>
</protein>
<organism evidence="2 3">
    <name type="scientific">Petromyces alliaceus</name>
    <name type="common">Aspergillus alliaceus</name>
    <dbReference type="NCBI Taxonomy" id="209559"/>
    <lineage>
        <taxon>Eukaryota</taxon>
        <taxon>Fungi</taxon>
        <taxon>Dikarya</taxon>
        <taxon>Ascomycota</taxon>
        <taxon>Pezizomycotina</taxon>
        <taxon>Eurotiomycetes</taxon>
        <taxon>Eurotiomycetidae</taxon>
        <taxon>Eurotiales</taxon>
        <taxon>Aspergillaceae</taxon>
        <taxon>Aspergillus</taxon>
        <taxon>Aspergillus subgen. Circumdati</taxon>
    </lineage>
</organism>
<feature type="region of interest" description="Disordered" evidence="1">
    <location>
        <begin position="203"/>
        <end position="224"/>
    </location>
</feature>
<gene>
    <name evidence="2" type="ORF">ETB97_009466</name>
</gene>
<evidence type="ECO:0000313" key="3">
    <source>
        <dbReference type="Proteomes" id="UP000541154"/>
    </source>
</evidence>
<comment type="caution">
    <text evidence="2">The sequence shown here is derived from an EMBL/GenBank/DDBJ whole genome shotgun (WGS) entry which is preliminary data.</text>
</comment>
<sequence>MLSPETLTQALVVCIRSDIYDSTRAVQIQARDESGPETATQAFYRWLPPQIQSCSITEMDLVMYQLWNRLSYRISPEAVAILLEERLIKRTDILQKSSAFEYTAICYWNGVSNAAKDTAAASDLKESVSDDDSVDKPERRNLAKDVGIGTASSFGNIALLPFTSGCLRMSPLNDLSVELFIADTALVVNTVAYGGKVLEEAEISPNDTSTSHELHSSSSQEYAF</sequence>
<dbReference type="Proteomes" id="UP000541154">
    <property type="component" value="Unassembled WGS sequence"/>
</dbReference>
<keyword evidence="3" id="KW-1185">Reference proteome</keyword>
<evidence type="ECO:0000313" key="2">
    <source>
        <dbReference type="EMBL" id="KAF5855307.1"/>
    </source>
</evidence>
<accession>A0A8H5ZT98</accession>
<proteinExistence type="predicted"/>
<name>A0A8H5ZT98_PETAA</name>
<reference evidence="2 3" key="1">
    <citation type="submission" date="2019-04" db="EMBL/GenBank/DDBJ databases">
        <title>Aspergillus burnettii sp. nov., novel species from soil in southeast Queensland.</title>
        <authorList>
            <person name="Gilchrist C.L.M."/>
            <person name="Pitt J.I."/>
            <person name="Lange L."/>
            <person name="Lacey H.J."/>
            <person name="Vuong D."/>
            <person name="Midgley D.J."/>
            <person name="Greenfield P."/>
            <person name="Bradbury M."/>
            <person name="Lacey E."/>
            <person name="Busk P.K."/>
            <person name="Pilgaard B."/>
            <person name="Chooi Y.H."/>
            <person name="Piggott A.M."/>
        </authorList>
    </citation>
    <scope>NUCLEOTIDE SEQUENCE [LARGE SCALE GENOMIC DNA]</scope>
    <source>
        <strain evidence="2 3">FRR 5400</strain>
    </source>
</reference>
<dbReference type="EMBL" id="SPNV01000455">
    <property type="protein sequence ID" value="KAF5855307.1"/>
    <property type="molecule type" value="Genomic_DNA"/>
</dbReference>
<dbReference type="AlphaFoldDB" id="A0A8H5ZT98"/>
<evidence type="ECO:0000256" key="1">
    <source>
        <dbReference type="SAM" id="MobiDB-lite"/>
    </source>
</evidence>